<sequence length="445" mass="46320">MNNRNNRSIVALALLSLGGLVLAQTTLPFTFSSGTPIKAADINSNFQALLTGVNNMGNLTTDGAPERLILPNGRFRTGELRAENSDISSTTGETTNGNMLLRLRAGSPLADRFRVSGSGSLVATGALGYGIIPATGAGERMMWYPFKAAFRAGSIGTGGTQWDDSNVGFYSWAGGYNSTASGFGSFAVGYAPEATATYSTAIGYNATAAKNAATAIGYNAKATGDGSTAMGYTVLAAGDHAVALGYRAATCSAPVTSPLSCGGTEYDGAFVLADASTTGWLSPSGNNQFNSRYAGGYRLYTNANMTAGVSINAGGASWNVMSDKNAKTDFKPVDVRAVLESVVKMPVTTWRYKEESGAPRHMGVMAQDFRAAFGLNTTDKTINTVDADGVALAAVQGLNAKLEARDREITALKQGNAKLASENAALKAQMQSVLDRLARLEQNAE</sequence>
<keyword evidence="1" id="KW-0175">Coiled coil</keyword>
<feature type="domain" description="Peptidase S74" evidence="3">
    <location>
        <begin position="322"/>
        <end position="430"/>
    </location>
</feature>
<dbReference type="GO" id="GO:0019867">
    <property type="term" value="C:outer membrane"/>
    <property type="evidence" value="ECO:0007669"/>
    <property type="project" value="InterPro"/>
</dbReference>
<keyword evidence="5" id="KW-1185">Reference proteome</keyword>
<proteinExistence type="predicted"/>
<evidence type="ECO:0000313" key="4">
    <source>
        <dbReference type="EMBL" id="SMB86060.1"/>
    </source>
</evidence>
<dbReference type="SUPFAM" id="SSF101967">
    <property type="entry name" value="Adhesin YadA, collagen-binding domain"/>
    <property type="match status" value="1"/>
</dbReference>
<dbReference type="RefSeq" id="WP_084047565.1">
    <property type="nucleotide sequence ID" value="NZ_FWWU01000008.1"/>
</dbReference>
<reference evidence="4 5" key="1">
    <citation type="submission" date="2017-04" db="EMBL/GenBank/DDBJ databases">
        <authorList>
            <person name="Afonso C.L."/>
            <person name="Miller P.J."/>
            <person name="Scott M.A."/>
            <person name="Spackman E."/>
            <person name="Goraichik I."/>
            <person name="Dimitrov K.M."/>
            <person name="Suarez D.L."/>
            <person name="Swayne D.E."/>
        </authorList>
    </citation>
    <scope>NUCLEOTIDE SEQUENCE [LARGE SCALE GENOMIC DNA]</scope>
    <source>
        <strain evidence="4 5">KR-140</strain>
    </source>
</reference>
<dbReference type="Pfam" id="PF05658">
    <property type="entry name" value="YadA_head"/>
    <property type="match status" value="2"/>
</dbReference>
<evidence type="ECO:0000256" key="1">
    <source>
        <dbReference type="SAM" id="Coils"/>
    </source>
</evidence>
<feature type="chain" id="PRO_5012370807" evidence="2">
    <location>
        <begin position="24"/>
        <end position="445"/>
    </location>
</feature>
<dbReference type="InterPro" id="IPR030392">
    <property type="entry name" value="S74_ICA"/>
</dbReference>
<evidence type="ECO:0000256" key="2">
    <source>
        <dbReference type="SAM" id="SignalP"/>
    </source>
</evidence>
<organism evidence="4 5">
    <name type="scientific">Deinococcus hopiensis KR-140</name>
    <dbReference type="NCBI Taxonomy" id="695939"/>
    <lineage>
        <taxon>Bacteria</taxon>
        <taxon>Thermotogati</taxon>
        <taxon>Deinococcota</taxon>
        <taxon>Deinococci</taxon>
        <taxon>Deinococcales</taxon>
        <taxon>Deinococcaceae</taxon>
        <taxon>Deinococcus</taxon>
    </lineage>
</organism>
<dbReference type="Pfam" id="PF13884">
    <property type="entry name" value="Peptidase_S74"/>
    <property type="match status" value="1"/>
</dbReference>
<dbReference type="CDD" id="cd12820">
    <property type="entry name" value="LbR_YadA-like"/>
    <property type="match status" value="1"/>
</dbReference>
<evidence type="ECO:0000313" key="5">
    <source>
        <dbReference type="Proteomes" id="UP000192582"/>
    </source>
</evidence>
<name>A0A1W1UYK2_9DEIO</name>
<evidence type="ECO:0000259" key="3">
    <source>
        <dbReference type="PROSITE" id="PS51688"/>
    </source>
</evidence>
<dbReference type="EMBL" id="FWWU01000008">
    <property type="protein sequence ID" value="SMB86060.1"/>
    <property type="molecule type" value="Genomic_DNA"/>
</dbReference>
<dbReference type="STRING" id="695939.SAMN00790413_03669"/>
<keyword evidence="2" id="KW-0732">Signal</keyword>
<dbReference type="OrthoDB" id="69150at2"/>
<protein>
    <submittedName>
        <fullName evidence="4">Head domain of trimeric autotransporter adhesin</fullName>
    </submittedName>
</protein>
<dbReference type="AlphaFoldDB" id="A0A1W1UYK2"/>
<dbReference type="Proteomes" id="UP000192582">
    <property type="component" value="Unassembled WGS sequence"/>
</dbReference>
<feature type="coiled-coil region" evidence="1">
    <location>
        <begin position="416"/>
        <end position="443"/>
    </location>
</feature>
<gene>
    <name evidence="4" type="ORF">SAMN00790413_03669</name>
</gene>
<dbReference type="PROSITE" id="PS51688">
    <property type="entry name" value="ICA"/>
    <property type="match status" value="1"/>
</dbReference>
<dbReference type="Gene3D" id="2.150.10.10">
    <property type="entry name" value="Serralysin-like metalloprotease, C-terminal"/>
    <property type="match status" value="1"/>
</dbReference>
<accession>A0A1W1UYK2</accession>
<dbReference type="InterPro" id="IPR008640">
    <property type="entry name" value="Adhesin_Head_dom"/>
</dbReference>
<feature type="signal peptide" evidence="2">
    <location>
        <begin position="1"/>
        <end position="23"/>
    </location>
</feature>
<dbReference type="InterPro" id="IPR011049">
    <property type="entry name" value="Serralysin-like_metalloprot_C"/>
</dbReference>